<accession>A0A7D4NRL0</accession>
<evidence type="ECO:0000313" key="5">
    <source>
        <dbReference type="Proteomes" id="UP000504724"/>
    </source>
</evidence>
<keyword evidence="1 2" id="KW-0472">Membrane</keyword>
<dbReference type="PROSITE" id="PS51123">
    <property type="entry name" value="OMPA_2"/>
    <property type="match status" value="1"/>
</dbReference>
<dbReference type="RefSeq" id="WP_173286261.1">
    <property type="nucleotide sequence ID" value="NZ_CP054020.1"/>
</dbReference>
<dbReference type="AlphaFoldDB" id="A0A7D4NRL0"/>
<dbReference type="Pfam" id="PF00691">
    <property type="entry name" value="OmpA"/>
    <property type="match status" value="1"/>
</dbReference>
<dbReference type="SUPFAM" id="SSF103088">
    <property type="entry name" value="OmpA-like"/>
    <property type="match status" value="1"/>
</dbReference>
<name>A0A7D4NRL0_9GAMM</name>
<gene>
    <name evidence="4" type="ORF">HQN79_10380</name>
</gene>
<evidence type="ECO:0000259" key="3">
    <source>
        <dbReference type="PROSITE" id="PS51123"/>
    </source>
</evidence>
<dbReference type="EMBL" id="CP054020">
    <property type="protein sequence ID" value="QKI89952.1"/>
    <property type="molecule type" value="Genomic_DNA"/>
</dbReference>
<dbReference type="CDD" id="cd07185">
    <property type="entry name" value="OmpA_C-like"/>
    <property type="match status" value="1"/>
</dbReference>
<keyword evidence="2" id="KW-1133">Transmembrane helix</keyword>
<keyword evidence="2" id="KW-0812">Transmembrane</keyword>
<organism evidence="4 5">
    <name type="scientific">Thiomicrorhabdus xiamenensis</name>
    <dbReference type="NCBI Taxonomy" id="2739063"/>
    <lineage>
        <taxon>Bacteria</taxon>
        <taxon>Pseudomonadati</taxon>
        <taxon>Pseudomonadota</taxon>
        <taxon>Gammaproteobacteria</taxon>
        <taxon>Thiotrichales</taxon>
        <taxon>Piscirickettsiaceae</taxon>
        <taxon>Thiomicrorhabdus</taxon>
    </lineage>
</organism>
<evidence type="ECO:0000256" key="1">
    <source>
        <dbReference type="PROSITE-ProRule" id="PRU00473"/>
    </source>
</evidence>
<evidence type="ECO:0000313" key="4">
    <source>
        <dbReference type="EMBL" id="QKI89952.1"/>
    </source>
</evidence>
<keyword evidence="5" id="KW-1185">Reference proteome</keyword>
<dbReference type="PANTHER" id="PTHR30329">
    <property type="entry name" value="STATOR ELEMENT OF FLAGELLAR MOTOR COMPLEX"/>
    <property type="match status" value="1"/>
</dbReference>
<feature type="domain" description="OmpA-like" evidence="3">
    <location>
        <begin position="95"/>
        <end position="237"/>
    </location>
</feature>
<sequence>MLTIISRSNRNGTLLRDRNPIRSVPVWLLVYIGLFTSLLAIFLFILTRVQLETVPPKRAYQNIVADLYQKSLSIKEQEQLDWLKVENTLTKGVKLSLDYQLLKDKNLFDSAQANINPQQTPYLRQIANLISRIDLPQSSLYYQRWVDNLQRSGMQVEFFVRIEGHTDAHPLHPGSRFKDNVELSSYRAYAVMDFLRLYSRLPKRYFTIAGYGSFHPLVEDAYSAENRRVEIYLLPKLQLKSTQRASVEGDGGER</sequence>
<proteinExistence type="predicted"/>
<dbReference type="GO" id="GO:0016020">
    <property type="term" value="C:membrane"/>
    <property type="evidence" value="ECO:0007669"/>
    <property type="project" value="UniProtKB-UniRule"/>
</dbReference>
<protein>
    <submittedName>
        <fullName evidence="4">OmpA family protein</fullName>
    </submittedName>
</protein>
<evidence type="ECO:0000256" key="2">
    <source>
        <dbReference type="SAM" id="Phobius"/>
    </source>
</evidence>
<dbReference type="PANTHER" id="PTHR30329:SF21">
    <property type="entry name" value="LIPOPROTEIN YIAD-RELATED"/>
    <property type="match status" value="1"/>
</dbReference>
<dbReference type="Gene3D" id="3.30.1330.60">
    <property type="entry name" value="OmpA-like domain"/>
    <property type="match status" value="1"/>
</dbReference>
<dbReference type="InterPro" id="IPR036737">
    <property type="entry name" value="OmpA-like_sf"/>
</dbReference>
<reference evidence="4 5" key="1">
    <citation type="submission" date="2020-05" db="EMBL/GenBank/DDBJ databases">
        <title>Thiomicrorhabdus sediminis sp.nov. and Thiomicrorhabdus xiamenensis sp.nov., novel sulfur-oxidizing bacteria isolated from coastal sediment.</title>
        <authorList>
            <person name="Liu X."/>
        </authorList>
    </citation>
    <scope>NUCLEOTIDE SEQUENCE [LARGE SCALE GENOMIC DNA]</scope>
    <source>
        <strain evidence="4 5">G2</strain>
    </source>
</reference>
<dbReference type="KEGG" id="txa:HQN79_10380"/>
<dbReference type="Proteomes" id="UP000504724">
    <property type="component" value="Chromosome"/>
</dbReference>
<dbReference type="InterPro" id="IPR050330">
    <property type="entry name" value="Bact_OuterMem_StrucFunc"/>
</dbReference>
<feature type="transmembrane region" description="Helical" evidence="2">
    <location>
        <begin position="26"/>
        <end position="46"/>
    </location>
</feature>
<dbReference type="InterPro" id="IPR006665">
    <property type="entry name" value="OmpA-like"/>
</dbReference>